<dbReference type="OrthoDB" id="9784988at2"/>
<evidence type="ECO:0000313" key="9">
    <source>
        <dbReference type="Proteomes" id="UP000199488"/>
    </source>
</evidence>
<evidence type="ECO:0000256" key="6">
    <source>
        <dbReference type="HAMAP-Rule" id="MF_00163"/>
    </source>
</evidence>
<dbReference type="CDD" id="cd00487">
    <property type="entry name" value="Pep_deformylase"/>
    <property type="match status" value="1"/>
</dbReference>
<reference evidence="8 9" key="1">
    <citation type="submission" date="2016-10" db="EMBL/GenBank/DDBJ databases">
        <authorList>
            <person name="de Groot N.N."/>
        </authorList>
    </citation>
    <scope>NUCLEOTIDE SEQUENCE [LARGE SCALE GENOMIC DNA]</scope>
    <source>
        <strain evidence="8 9">DSM 23126</strain>
    </source>
</reference>
<feature type="binding site" evidence="6">
    <location>
        <position position="153"/>
    </location>
    <ligand>
        <name>Fe cation</name>
        <dbReference type="ChEBI" id="CHEBI:24875"/>
    </ligand>
</feature>
<proteinExistence type="inferred from homology"/>
<evidence type="ECO:0000256" key="7">
    <source>
        <dbReference type="SAM" id="MobiDB-lite"/>
    </source>
</evidence>
<evidence type="ECO:0000256" key="4">
    <source>
        <dbReference type="ARBA" id="ARBA00022917"/>
    </source>
</evidence>
<dbReference type="Pfam" id="PF01327">
    <property type="entry name" value="Pep_deformylase"/>
    <property type="match status" value="1"/>
</dbReference>
<dbReference type="PANTHER" id="PTHR10458:SF8">
    <property type="entry name" value="PEPTIDE DEFORMYLASE 2"/>
    <property type="match status" value="1"/>
</dbReference>
<sequence length="181" mass="20676">MLTMNDIKREGSPALRKVSEEVPVPPPAEDLHTLQEMLDFLKNSQDEEIAEKYELRSGVGVAAPQLGINKRMFAMHVTDDKDELYSYGFINPKILSHSVETTHLEGGEGCLSVDREVPGNVPRYSRITLKARTLENEEVKLRLRGLPAIVAQHEIDHLNGVMFYDRIEDYEDEYKRELPKL</sequence>
<comment type="catalytic activity">
    <reaction evidence="6">
        <text>N-terminal N-formyl-L-methionyl-[peptide] + H2O = N-terminal L-methionyl-[peptide] + formate</text>
        <dbReference type="Rhea" id="RHEA:24420"/>
        <dbReference type="Rhea" id="RHEA-COMP:10639"/>
        <dbReference type="Rhea" id="RHEA-COMP:10640"/>
        <dbReference type="ChEBI" id="CHEBI:15377"/>
        <dbReference type="ChEBI" id="CHEBI:15740"/>
        <dbReference type="ChEBI" id="CHEBI:49298"/>
        <dbReference type="ChEBI" id="CHEBI:64731"/>
        <dbReference type="EC" id="3.5.1.88"/>
    </reaction>
</comment>
<comment type="function">
    <text evidence="6">Removes the formyl group from the N-terminal Met of newly synthesized proteins. Requires at least a dipeptide for an efficient rate of reaction. N-terminal L-methionine is a prerequisite for activity but the enzyme has broad specificity at other positions.</text>
</comment>
<organism evidence="8 9">
    <name type="scientific">Marinococcus luteus</name>
    <dbReference type="NCBI Taxonomy" id="1122204"/>
    <lineage>
        <taxon>Bacteria</taxon>
        <taxon>Bacillati</taxon>
        <taxon>Bacillota</taxon>
        <taxon>Bacilli</taxon>
        <taxon>Bacillales</taxon>
        <taxon>Bacillaceae</taxon>
        <taxon>Marinococcus</taxon>
    </lineage>
</organism>
<keyword evidence="9" id="KW-1185">Reference proteome</keyword>
<keyword evidence="2 6" id="KW-0479">Metal-binding</keyword>
<accession>A0A1H2Q396</accession>
<dbReference type="InterPro" id="IPR036821">
    <property type="entry name" value="Peptide_deformylase_sf"/>
</dbReference>
<evidence type="ECO:0000256" key="3">
    <source>
        <dbReference type="ARBA" id="ARBA00022801"/>
    </source>
</evidence>
<dbReference type="GO" id="GO:0042586">
    <property type="term" value="F:peptide deformylase activity"/>
    <property type="evidence" value="ECO:0007669"/>
    <property type="project" value="UniProtKB-UniRule"/>
</dbReference>
<evidence type="ECO:0000313" key="8">
    <source>
        <dbReference type="EMBL" id="SDW01581.1"/>
    </source>
</evidence>
<dbReference type="PANTHER" id="PTHR10458">
    <property type="entry name" value="PEPTIDE DEFORMYLASE"/>
    <property type="match status" value="1"/>
</dbReference>
<dbReference type="SUPFAM" id="SSF56420">
    <property type="entry name" value="Peptide deformylase"/>
    <property type="match status" value="1"/>
</dbReference>
<dbReference type="Gene3D" id="3.90.45.10">
    <property type="entry name" value="Peptide deformylase"/>
    <property type="match status" value="1"/>
</dbReference>
<evidence type="ECO:0000256" key="5">
    <source>
        <dbReference type="ARBA" id="ARBA00023004"/>
    </source>
</evidence>
<dbReference type="GO" id="GO:0046872">
    <property type="term" value="F:metal ion binding"/>
    <property type="evidence" value="ECO:0007669"/>
    <property type="project" value="UniProtKB-KW"/>
</dbReference>
<dbReference type="RefSeq" id="WP_091610128.1">
    <property type="nucleotide sequence ID" value="NZ_FNNC01000001.1"/>
</dbReference>
<dbReference type="PIRSF" id="PIRSF004749">
    <property type="entry name" value="Pep_def"/>
    <property type="match status" value="1"/>
</dbReference>
<dbReference type="PRINTS" id="PR01576">
    <property type="entry name" value="PDEFORMYLASE"/>
</dbReference>
<dbReference type="STRING" id="1122204.SAMN05421781_0121"/>
<name>A0A1H2Q396_9BACI</name>
<evidence type="ECO:0000256" key="1">
    <source>
        <dbReference type="ARBA" id="ARBA00010759"/>
    </source>
</evidence>
<dbReference type="FunFam" id="3.90.45.10:FF:000002">
    <property type="entry name" value="Peptide deformylase"/>
    <property type="match status" value="1"/>
</dbReference>
<dbReference type="AlphaFoldDB" id="A0A1H2Q396"/>
<gene>
    <name evidence="6" type="primary">def</name>
    <name evidence="8" type="ORF">SAMN05421781_0121</name>
</gene>
<dbReference type="HAMAP" id="MF_00163">
    <property type="entry name" value="Pep_deformylase"/>
    <property type="match status" value="1"/>
</dbReference>
<evidence type="ECO:0000256" key="2">
    <source>
        <dbReference type="ARBA" id="ARBA00022723"/>
    </source>
</evidence>
<feature type="region of interest" description="Disordered" evidence="7">
    <location>
        <begin position="1"/>
        <end position="26"/>
    </location>
</feature>
<feature type="active site" evidence="6">
    <location>
        <position position="154"/>
    </location>
</feature>
<feature type="binding site" evidence="6">
    <location>
        <position position="110"/>
    </location>
    <ligand>
        <name>Fe cation</name>
        <dbReference type="ChEBI" id="CHEBI:24875"/>
    </ligand>
</feature>
<dbReference type="NCBIfam" id="TIGR00079">
    <property type="entry name" value="pept_deformyl"/>
    <property type="match status" value="1"/>
</dbReference>
<comment type="similarity">
    <text evidence="1 6">Belongs to the polypeptide deformylase family.</text>
</comment>
<dbReference type="EMBL" id="FNNC01000001">
    <property type="protein sequence ID" value="SDW01581.1"/>
    <property type="molecule type" value="Genomic_DNA"/>
</dbReference>
<protein>
    <recommendedName>
        <fullName evidence="6">Peptide deformylase</fullName>
        <shortName evidence="6">PDF</shortName>
        <ecNumber evidence="6">3.5.1.88</ecNumber>
    </recommendedName>
    <alternativeName>
        <fullName evidence="6">Polypeptide deformylase</fullName>
    </alternativeName>
</protein>
<keyword evidence="4 6" id="KW-0648">Protein biosynthesis</keyword>
<comment type="cofactor">
    <cofactor evidence="6">
        <name>Fe(2+)</name>
        <dbReference type="ChEBI" id="CHEBI:29033"/>
    </cofactor>
    <text evidence="6">Binds 1 Fe(2+) ion.</text>
</comment>
<keyword evidence="3 6" id="KW-0378">Hydrolase</keyword>
<feature type="compositionally biased region" description="Basic and acidic residues" evidence="7">
    <location>
        <begin position="1"/>
        <end position="11"/>
    </location>
</feature>
<dbReference type="Proteomes" id="UP000199488">
    <property type="component" value="Unassembled WGS sequence"/>
</dbReference>
<keyword evidence="5 6" id="KW-0408">Iron</keyword>
<dbReference type="GO" id="GO:0006412">
    <property type="term" value="P:translation"/>
    <property type="evidence" value="ECO:0007669"/>
    <property type="project" value="UniProtKB-UniRule"/>
</dbReference>
<dbReference type="EC" id="3.5.1.88" evidence="6"/>
<dbReference type="InterPro" id="IPR023635">
    <property type="entry name" value="Peptide_deformylase"/>
</dbReference>
<feature type="binding site" evidence="6">
    <location>
        <position position="157"/>
    </location>
    <ligand>
        <name>Fe cation</name>
        <dbReference type="ChEBI" id="CHEBI:24875"/>
    </ligand>
</feature>